<dbReference type="Proteomes" id="UP000813420">
    <property type="component" value="Unassembled WGS sequence"/>
</dbReference>
<reference evidence="2" key="2">
    <citation type="submission" date="2021-09" db="EMBL/GenBank/DDBJ databases">
        <authorList>
            <person name="Gilroy R."/>
        </authorList>
    </citation>
    <scope>NUCLEOTIDE SEQUENCE</scope>
    <source>
        <strain evidence="2">USAMLcec4-12693</strain>
    </source>
</reference>
<feature type="transmembrane region" description="Helical" evidence="1">
    <location>
        <begin position="7"/>
        <end position="27"/>
    </location>
</feature>
<dbReference type="AlphaFoldDB" id="A0A9D2W070"/>
<reference evidence="2" key="1">
    <citation type="journal article" date="2021" name="PeerJ">
        <title>Extensive microbial diversity within the chicken gut microbiome revealed by metagenomics and culture.</title>
        <authorList>
            <person name="Gilroy R."/>
            <person name="Ravi A."/>
            <person name="Getino M."/>
            <person name="Pursley I."/>
            <person name="Horton D.L."/>
            <person name="Alikhan N.F."/>
            <person name="Baker D."/>
            <person name="Gharbi K."/>
            <person name="Hall N."/>
            <person name="Watson M."/>
            <person name="Adriaenssens E.M."/>
            <person name="Foster-Nyarko E."/>
            <person name="Jarju S."/>
            <person name="Secka A."/>
            <person name="Antonio M."/>
            <person name="Oren A."/>
            <person name="Chaudhuri R.R."/>
            <person name="La Ragione R."/>
            <person name="Hildebrand F."/>
            <person name="Pallen M.J."/>
        </authorList>
    </citation>
    <scope>NUCLEOTIDE SEQUENCE</scope>
    <source>
        <strain evidence="2">USAMLcec4-12693</strain>
    </source>
</reference>
<keyword evidence="1" id="KW-0812">Transmembrane</keyword>
<gene>
    <name evidence="2" type="ORF">K8V39_11015</name>
</gene>
<dbReference type="InterPro" id="IPR052536">
    <property type="entry name" value="ABC-4_Integral_Memb_Prot"/>
</dbReference>
<feature type="transmembrane region" description="Helical" evidence="1">
    <location>
        <begin position="70"/>
        <end position="96"/>
    </location>
</feature>
<organism evidence="2 3">
    <name type="scientific">Merdimonas faecis</name>
    <dbReference type="NCBI Taxonomy" id="1653435"/>
    <lineage>
        <taxon>Bacteria</taxon>
        <taxon>Bacillati</taxon>
        <taxon>Bacillota</taxon>
        <taxon>Clostridia</taxon>
        <taxon>Lachnospirales</taxon>
        <taxon>Lachnospiraceae</taxon>
        <taxon>Merdimonas</taxon>
    </lineage>
</organism>
<comment type="caution">
    <text evidence="2">The sequence shown here is derived from an EMBL/GenBank/DDBJ whole genome shotgun (WGS) entry which is preliminary data.</text>
</comment>
<feature type="transmembrane region" description="Helical" evidence="1">
    <location>
        <begin position="855"/>
        <end position="874"/>
    </location>
</feature>
<feature type="transmembrane region" description="Helical" evidence="1">
    <location>
        <begin position="103"/>
        <end position="121"/>
    </location>
</feature>
<feature type="transmembrane region" description="Helical" evidence="1">
    <location>
        <begin position="763"/>
        <end position="783"/>
    </location>
</feature>
<dbReference type="PANTHER" id="PTHR46795">
    <property type="entry name" value="ABC TRANSPORTER PERMEASE-RELATED-RELATED"/>
    <property type="match status" value="1"/>
</dbReference>
<proteinExistence type="predicted"/>
<evidence type="ECO:0008006" key="4">
    <source>
        <dbReference type="Google" id="ProtNLM"/>
    </source>
</evidence>
<evidence type="ECO:0000313" key="2">
    <source>
        <dbReference type="EMBL" id="HJH50781.1"/>
    </source>
</evidence>
<dbReference type="PANTHER" id="PTHR46795:SF3">
    <property type="entry name" value="ABC TRANSPORTER PERMEASE"/>
    <property type="match status" value="1"/>
</dbReference>
<dbReference type="EMBL" id="DYXE01000088">
    <property type="protein sequence ID" value="HJH50781.1"/>
    <property type="molecule type" value="Genomic_DNA"/>
</dbReference>
<feature type="transmembrane region" description="Helical" evidence="1">
    <location>
        <begin position="215"/>
        <end position="238"/>
    </location>
</feature>
<keyword evidence="1" id="KW-0472">Membrane</keyword>
<accession>A0A9D2W070</accession>
<feature type="transmembrane region" description="Helical" evidence="1">
    <location>
        <begin position="349"/>
        <end position="371"/>
    </location>
</feature>
<feature type="transmembrane region" description="Helical" evidence="1">
    <location>
        <begin position="392"/>
        <end position="412"/>
    </location>
</feature>
<feature type="transmembrane region" description="Helical" evidence="1">
    <location>
        <begin position="141"/>
        <end position="161"/>
    </location>
</feature>
<evidence type="ECO:0000256" key="1">
    <source>
        <dbReference type="SAM" id="Phobius"/>
    </source>
</evidence>
<sequence length="895" mass="102169">MKRGSKGSIVIIMTGLLTQTYYCYPWIRGREHTYTGLAWLAAVFREGGAAELVAQEFPLSQELGGNAGAFALQFTGIVLAVTIAQLLTVATILAVLSGRLFKLGSTIALVLGGACCMIIANPVAPDGVFIGNREILSDLPYIYPYFLVVAAGIFFLVLRAVEAWDEGTRRMHKDREERKAYRQERRRRLYFPGRYSRLYYQILWKDLKYRFKDMMFLFLSVWLSGLFLFLGFGIYQMFSGNYGEDGGLLGLGLVEIMRDFLVAIAFLGLFLIIAALSFYQKRKLAGSGLIKTLGIRKKTFFWSSLAELLGCFAAAYLCAAMVGTVLLFFLRNGFAAWMPEYENAGFVSFFVAGWSLVVLALVCFVAYLTCMELGKGYGSTDTRGAAVRWEKPVGRSAWVTVLISVAAGAAYFAFYGQRRMGEKLLLVCGILLCVMLMIRSLWGIWLRMRQKRQEAFLPKLTKEFRIRCRFRTMIRYVSMLMFLNVFVLMVFSVKFISSQIADEPEALYPYDYVFLANSQDEAYFEALQQECEAEVLSFPMVRATTLDATEKPEEDYRVIVVQQGQNIGISESTYRELKKLAGEKPRDLMLDEAGEKIHVVYQQDQASKARPLDWYLCSSRPYVHIGQALMGHNYITREQTYPPREIVSEETDSLIGAYRQGRYENLIVFSDAYFESVKDSWKTTDLLTGEPVSEEEAVPDVTIHEWPTRLMLVNVPEKYQERADEILGEFRKSHAFDEAFDPLVKSAYISADARHQRETERQMGTIVNGIVLLMLLAVEIFLLRMKMKMDLPELRRDYRFFEVFGMSSAERIRLMKREVSRYVWVPLILAGVISFVLTGTVFGLRKYEIKDVQNYMKYGILLWGGYILAQAVNLKLMQRSLVRDLEGTKTGRNKK</sequence>
<name>A0A9D2W070_9FIRM</name>
<feature type="transmembrane region" description="Helical" evidence="1">
    <location>
        <begin position="822"/>
        <end position="843"/>
    </location>
</feature>
<feature type="transmembrane region" description="Helical" evidence="1">
    <location>
        <begin position="473"/>
        <end position="493"/>
    </location>
</feature>
<feature type="transmembrane region" description="Helical" evidence="1">
    <location>
        <begin position="300"/>
        <end position="329"/>
    </location>
</feature>
<protein>
    <recommendedName>
        <fullName evidence="4">FtsX-like permease family protein</fullName>
    </recommendedName>
</protein>
<feature type="transmembrane region" description="Helical" evidence="1">
    <location>
        <begin position="260"/>
        <end position="279"/>
    </location>
</feature>
<dbReference type="RefSeq" id="WP_277272469.1">
    <property type="nucleotide sequence ID" value="NZ_DYXE01000088.1"/>
</dbReference>
<evidence type="ECO:0000313" key="3">
    <source>
        <dbReference type="Proteomes" id="UP000813420"/>
    </source>
</evidence>
<feature type="transmembrane region" description="Helical" evidence="1">
    <location>
        <begin position="424"/>
        <end position="446"/>
    </location>
</feature>
<keyword evidence="1" id="KW-1133">Transmembrane helix</keyword>